<comment type="caution">
    <text evidence="2">The sequence shown here is derived from an EMBL/GenBank/DDBJ whole genome shotgun (WGS) entry which is preliminary data.</text>
</comment>
<name>A0A8X8XY32_SALSN</name>
<keyword evidence="1" id="KW-1133">Transmembrane helix</keyword>
<evidence type="ECO:0000256" key="1">
    <source>
        <dbReference type="SAM" id="Phobius"/>
    </source>
</evidence>
<dbReference type="Proteomes" id="UP000298416">
    <property type="component" value="Unassembled WGS sequence"/>
</dbReference>
<reference evidence="2" key="1">
    <citation type="submission" date="2018-01" db="EMBL/GenBank/DDBJ databases">
        <authorList>
            <person name="Mao J.F."/>
        </authorList>
    </citation>
    <scope>NUCLEOTIDE SEQUENCE</scope>
    <source>
        <strain evidence="2">Huo1</strain>
        <tissue evidence="2">Leaf</tissue>
    </source>
</reference>
<dbReference type="AlphaFoldDB" id="A0A8X8XY32"/>
<dbReference type="PANTHER" id="PTHR36595">
    <property type="entry name" value="TRANSMEMBRANE PROTEIN"/>
    <property type="match status" value="1"/>
</dbReference>
<sequence length="123" mass="13512">MLQSTFELIGLAASNSHVIFCLFNLIIAVIVISSSKSNDETRKFIVDETKTKTVKGNGALVEAAMADEDDKDEDLKMRVEEFIQKMNKGRRNDKPWAFFIRAAFKAIAKGIAADSAKAAALVT</sequence>
<organism evidence="2">
    <name type="scientific">Salvia splendens</name>
    <name type="common">Scarlet sage</name>
    <dbReference type="NCBI Taxonomy" id="180675"/>
    <lineage>
        <taxon>Eukaryota</taxon>
        <taxon>Viridiplantae</taxon>
        <taxon>Streptophyta</taxon>
        <taxon>Embryophyta</taxon>
        <taxon>Tracheophyta</taxon>
        <taxon>Spermatophyta</taxon>
        <taxon>Magnoliopsida</taxon>
        <taxon>eudicotyledons</taxon>
        <taxon>Gunneridae</taxon>
        <taxon>Pentapetalae</taxon>
        <taxon>asterids</taxon>
        <taxon>lamiids</taxon>
        <taxon>Lamiales</taxon>
        <taxon>Lamiaceae</taxon>
        <taxon>Nepetoideae</taxon>
        <taxon>Mentheae</taxon>
        <taxon>Salviinae</taxon>
        <taxon>Salvia</taxon>
        <taxon>Salvia subgen. Calosphace</taxon>
        <taxon>core Calosphace</taxon>
    </lineage>
</organism>
<keyword evidence="1" id="KW-0812">Transmembrane</keyword>
<protein>
    <submittedName>
        <fullName evidence="2">Uncharacterized protein</fullName>
    </submittedName>
</protein>
<accession>A0A8X8XY32</accession>
<feature type="transmembrane region" description="Helical" evidence="1">
    <location>
        <begin position="12"/>
        <end position="33"/>
    </location>
</feature>
<reference evidence="2" key="2">
    <citation type="submission" date="2020-08" db="EMBL/GenBank/DDBJ databases">
        <title>Plant Genome Project.</title>
        <authorList>
            <person name="Zhang R.-G."/>
        </authorList>
    </citation>
    <scope>NUCLEOTIDE SEQUENCE</scope>
    <source>
        <strain evidence="2">Huo1</strain>
        <tissue evidence="2">Leaf</tissue>
    </source>
</reference>
<dbReference type="EMBL" id="PNBA02000006">
    <property type="protein sequence ID" value="KAG6422595.1"/>
    <property type="molecule type" value="Genomic_DNA"/>
</dbReference>
<proteinExistence type="predicted"/>
<dbReference type="PANTHER" id="PTHR36595:SF1">
    <property type="entry name" value="TRANSMEMBRANE PROTEIN"/>
    <property type="match status" value="1"/>
</dbReference>
<gene>
    <name evidence="2" type="ORF">SASPL_119173</name>
</gene>
<evidence type="ECO:0000313" key="2">
    <source>
        <dbReference type="EMBL" id="KAG6422595.1"/>
    </source>
</evidence>
<keyword evidence="1" id="KW-0472">Membrane</keyword>
<evidence type="ECO:0000313" key="3">
    <source>
        <dbReference type="Proteomes" id="UP000298416"/>
    </source>
</evidence>
<keyword evidence="3" id="KW-1185">Reference proteome</keyword>